<dbReference type="CDD" id="cd03441">
    <property type="entry name" value="R_hydratase_like"/>
    <property type="match status" value="1"/>
</dbReference>
<accession>A0A2I0SYD8</accession>
<dbReference type="AlphaFoldDB" id="A0A2I0SYD8"/>
<dbReference type="EMBL" id="PJOS01000001">
    <property type="protein sequence ID" value="PKT74938.1"/>
    <property type="molecule type" value="Genomic_DNA"/>
</dbReference>
<comment type="caution">
    <text evidence="3">The sequence shown here is derived from an EMBL/GenBank/DDBJ whole genome shotgun (WGS) entry which is preliminary data.</text>
</comment>
<sequence length="151" mass="16300">MPVTSDLVGRSYPTTEPYEVCREKIREFAAAVGDPHPAYRDVAAARALGHPDVIAPPTFVFAVVHRAMAEVRGDPAIGLDIDRVVHSDQRLEFHRPVRAGDRLTVTVHIDAARSLAGSGILSTRSEVATESGEPVVTAHMTLISRAPQNTD</sequence>
<dbReference type="InterPro" id="IPR029069">
    <property type="entry name" value="HotDog_dom_sf"/>
</dbReference>
<dbReference type="GO" id="GO:0006633">
    <property type="term" value="P:fatty acid biosynthetic process"/>
    <property type="evidence" value="ECO:0007669"/>
    <property type="project" value="TreeGrafter"/>
</dbReference>
<dbReference type="OrthoDB" id="5415111at2"/>
<organism evidence="3 4">
    <name type="scientific">Streptomyces populi</name>
    <dbReference type="NCBI Taxonomy" id="2058924"/>
    <lineage>
        <taxon>Bacteria</taxon>
        <taxon>Bacillati</taxon>
        <taxon>Actinomycetota</taxon>
        <taxon>Actinomycetes</taxon>
        <taxon>Kitasatosporales</taxon>
        <taxon>Streptomycetaceae</taxon>
        <taxon>Streptomyces</taxon>
    </lineage>
</organism>
<dbReference type="Proteomes" id="UP000236178">
    <property type="component" value="Unassembled WGS sequence"/>
</dbReference>
<dbReference type="SUPFAM" id="SSF54637">
    <property type="entry name" value="Thioesterase/thiol ester dehydrase-isomerase"/>
    <property type="match status" value="1"/>
</dbReference>
<evidence type="ECO:0000313" key="4">
    <source>
        <dbReference type="Proteomes" id="UP000236178"/>
    </source>
</evidence>
<dbReference type="RefSeq" id="WP_103547248.1">
    <property type="nucleotide sequence ID" value="NZ_JBHJSK010000002.1"/>
</dbReference>
<dbReference type="HAMAP" id="MF_00799">
    <property type="entry name" value="UPF0336"/>
    <property type="match status" value="1"/>
</dbReference>
<dbReference type="Pfam" id="PF13452">
    <property type="entry name" value="FAS1_DH_region"/>
    <property type="match status" value="1"/>
</dbReference>
<evidence type="ECO:0000256" key="1">
    <source>
        <dbReference type="HAMAP-Rule" id="MF_00799"/>
    </source>
</evidence>
<dbReference type="PANTHER" id="PTHR43437:SF3">
    <property type="entry name" value="HYDROXYACYL-THIOESTER DEHYDRATASE TYPE 2, MITOCHONDRIAL"/>
    <property type="match status" value="1"/>
</dbReference>
<evidence type="ECO:0000259" key="2">
    <source>
        <dbReference type="Pfam" id="PF13452"/>
    </source>
</evidence>
<proteinExistence type="inferred from homology"/>
<keyword evidence="4" id="KW-1185">Reference proteome</keyword>
<dbReference type="InterPro" id="IPR050965">
    <property type="entry name" value="UPF0336/Enoyl-CoA_hydratase"/>
</dbReference>
<dbReference type="PIRSF" id="PIRSF018072">
    <property type="entry name" value="UCP018072"/>
    <property type="match status" value="1"/>
</dbReference>
<name>A0A2I0SYD8_9ACTN</name>
<dbReference type="InterPro" id="IPR039569">
    <property type="entry name" value="FAS1-like_DH_region"/>
</dbReference>
<dbReference type="InterPro" id="IPR016709">
    <property type="entry name" value="HadA-like"/>
</dbReference>
<dbReference type="Gene3D" id="3.10.129.10">
    <property type="entry name" value="Hotdog Thioesterase"/>
    <property type="match status" value="1"/>
</dbReference>
<reference evidence="3 4" key="1">
    <citation type="submission" date="2017-12" db="EMBL/GenBank/DDBJ databases">
        <title>Streptomyces populusis sp. nov., a novel endophytic actinobacterium isolated from stems of Populus adenopoda Maxim.</title>
        <authorList>
            <person name="Wang Z."/>
        </authorList>
    </citation>
    <scope>NUCLEOTIDE SEQUENCE [LARGE SCALE GENOMIC DNA]</scope>
    <source>
        <strain evidence="3 4">A249</strain>
    </source>
</reference>
<dbReference type="GO" id="GO:0019171">
    <property type="term" value="F:(3R)-hydroxyacyl-[acyl-carrier-protein] dehydratase activity"/>
    <property type="evidence" value="ECO:0007669"/>
    <property type="project" value="TreeGrafter"/>
</dbReference>
<protein>
    <recommendedName>
        <fullName evidence="1">UPF0336 protein CW362_00650</fullName>
    </recommendedName>
</protein>
<evidence type="ECO:0000313" key="3">
    <source>
        <dbReference type="EMBL" id="PKT74938.1"/>
    </source>
</evidence>
<dbReference type="PANTHER" id="PTHR43437">
    <property type="entry name" value="HYDROXYACYL-THIOESTER DEHYDRATASE TYPE 2, MITOCHONDRIAL-RELATED"/>
    <property type="match status" value="1"/>
</dbReference>
<feature type="domain" description="FAS1-like dehydratase" evidence="2">
    <location>
        <begin position="7"/>
        <end position="137"/>
    </location>
</feature>
<comment type="similarity">
    <text evidence="1">Belongs to the UPF0336 family.</text>
</comment>
<gene>
    <name evidence="3" type="ORF">CW362_00650</name>
</gene>